<accession>A0A222GCS0</accession>
<sequence length="262" mass="29851">MANNAWWGEFTFSLQQQRCWQLGERTIILKRLENEWNSWNLETDTESDEPMVVGELDDNCCIEQAKFGRYLQQHTSEKVQVLPLLADRSVVARPDTPLTLLAGEKARLYVSTPIWFSAKLEPKGECLLDLPFWRPSDSWFGPSTRVGQICYAKYTAARIQLTNIEKRPHRAITPISVINNHDQPLTIERINVPVTLLHLYADEEHQLWTTGMSVHRGSHVDNVELHLDKHAPVEALSSTLISNPRVATGQSILIRSISSLFA</sequence>
<dbReference type="RefSeq" id="WP_081153982.1">
    <property type="nucleotide sequence ID" value="NZ_CP020465.1"/>
</dbReference>
<dbReference type="OrthoDB" id="6695259at2"/>
<dbReference type="AlphaFoldDB" id="A0A222GCS0"/>
<organism evidence="1 2">
    <name type="scientific">Cognaticolwellia beringensis</name>
    <dbReference type="NCBI Taxonomy" id="1967665"/>
    <lineage>
        <taxon>Bacteria</taxon>
        <taxon>Pseudomonadati</taxon>
        <taxon>Pseudomonadota</taxon>
        <taxon>Gammaproteobacteria</taxon>
        <taxon>Alteromonadales</taxon>
        <taxon>Colwelliaceae</taxon>
        <taxon>Cognaticolwellia</taxon>
    </lineage>
</organism>
<proteinExistence type="predicted"/>
<gene>
    <name evidence="1" type="ORF">B5D82_19085</name>
</gene>
<evidence type="ECO:0000313" key="2">
    <source>
        <dbReference type="Proteomes" id="UP000202259"/>
    </source>
</evidence>
<dbReference type="KEGG" id="cber:B5D82_19085"/>
<dbReference type="Proteomes" id="UP000202259">
    <property type="component" value="Chromosome"/>
</dbReference>
<reference evidence="1 2" key="1">
    <citation type="submission" date="2017-08" db="EMBL/GenBank/DDBJ databases">
        <title>Complete genome of Colwellia sp. NB097-1, a psychrophile bacterium ioslated from Bering Sea.</title>
        <authorList>
            <person name="Chen X."/>
        </authorList>
    </citation>
    <scope>NUCLEOTIDE SEQUENCE [LARGE SCALE GENOMIC DNA]</scope>
    <source>
        <strain evidence="1 2">NB097-1</strain>
    </source>
</reference>
<protein>
    <submittedName>
        <fullName evidence="1">Uncharacterized protein</fullName>
    </submittedName>
</protein>
<name>A0A222GCS0_9GAMM</name>
<keyword evidence="2" id="KW-1185">Reference proteome</keyword>
<dbReference type="EMBL" id="CP020465">
    <property type="protein sequence ID" value="ASP49685.1"/>
    <property type="molecule type" value="Genomic_DNA"/>
</dbReference>
<evidence type="ECO:0000313" key="1">
    <source>
        <dbReference type="EMBL" id="ASP49685.1"/>
    </source>
</evidence>